<protein>
    <recommendedName>
        <fullName evidence="10">ATP synthase gamma chain</fullName>
    </recommendedName>
    <alternativeName>
        <fullName evidence="10">ATP synthase F1 sector gamma subunit</fullName>
    </alternativeName>
    <alternativeName>
        <fullName evidence="10">F-ATPase gamma subunit</fullName>
    </alternativeName>
</protein>
<comment type="subunit">
    <text evidence="10">F-type ATPases have 2 components, CF(1) - the catalytic core - and CF(0) - the membrane proton channel. CF(1) has five subunits: alpha(3), beta(3), gamma(1), delta(1), epsilon(1). CF(0) has three main subunits: a, b and c.</text>
</comment>
<dbReference type="Pfam" id="PF00231">
    <property type="entry name" value="ATP-synt"/>
    <property type="match status" value="1"/>
</dbReference>
<accession>A0ABN1MKN9</accession>
<comment type="function">
    <text evidence="1 10">Produces ATP from ADP in the presence of a proton gradient across the membrane. The gamma chain is believed to be important in regulating ATPase activity and the flow of protons through the CF(0) complex.</text>
</comment>
<dbReference type="NCBIfam" id="TIGR01146">
    <property type="entry name" value="ATPsyn_F1gamma"/>
    <property type="match status" value="1"/>
</dbReference>
<keyword evidence="8 10" id="KW-0139">CF(1)</keyword>
<evidence type="ECO:0000256" key="2">
    <source>
        <dbReference type="ARBA" id="ARBA00004170"/>
    </source>
</evidence>
<reference evidence="11 12" key="1">
    <citation type="journal article" date="2019" name="Int. J. Syst. Evol. Microbiol.">
        <title>The Global Catalogue of Microorganisms (GCM) 10K type strain sequencing project: providing services to taxonomists for standard genome sequencing and annotation.</title>
        <authorList>
            <consortium name="The Broad Institute Genomics Platform"/>
            <consortium name="The Broad Institute Genome Sequencing Center for Infectious Disease"/>
            <person name="Wu L."/>
            <person name="Ma J."/>
        </authorList>
    </citation>
    <scope>NUCLEOTIDE SEQUENCE [LARGE SCALE GENOMIC DNA]</scope>
    <source>
        <strain evidence="11 12">JCM 16083</strain>
    </source>
</reference>
<sequence>MANLKEIRNRIQSVGSTMQITSAMKMVSAAKLKRAQDSIVQMRPYAEKLRDILGNLSATLDLSENPFSEVREEKNVLIVPITSNRGLCGGFNNNIIKRVNALLNEHNGTAAVTILPIGKKVKDAFKNSSFINKDEELPNNLEELFNDLTFERVAELADLLTDKFIAGNYDKVVIVYNQFVNAAVQKVTIEQLLPIVPAEEAKDLGTEYIFEPNKQEIVEDIIPKTIRIQLFKGILDSWASEHGARMTAMHKATDNAGAMKRALTLEYNKARQAAITAEILEIVGGAEALNS</sequence>
<keyword evidence="12" id="KW-1185">Reference proteome</keyword>
<evidence type="ECO:0000256" key="3">
    <source>
        <dbReference type="ARBA" id="ARBA00007681"/>
    </source>
</evidence>
<evidence type="ECO:0000313" key="12">
    <source>
        <dbReference type="Proteomes" id="UP001501126"/>
    </source>
</evidence>
<keyword evidence="4 10" id="KW-0813">Transport</keyword>
<evidence type="ECO:0000256" key="10">
    <source>
        <dbReference type="HAMAP-Rule" id="MF_00815"/>
    </source>
</evidence>
<evidence type="ECO:0000256" key="9">
    <source>
        <dbReference type="ARBA" id="ARBA00023310"/>
    </source>
</evidence>
<dbReference type="Proteomes" id="UP001501126">
    <property type="component" value="Unassembled WGS sequence"/>
</dbReference>
<comment type="similarity">
    <text evidence="3 10">Belongs to the ATPase gamma chain family.</text>
</comment>
<name>A0ABN1MKN9_9FLAO</name>
<dbReference type="SUPFAM" id="SSF52943">
    <property type="entry name" value="ATP synthase (F1-ATPase), gamma subunit"/>
    <property type="match status" value="1"/>
</dbReference>
<dbReference type="PRINTS" id="PR00126">
    <property type="entry name" value="ATPASEGAMMA"/>
</dbReference>
<dbReference type="InterPro" id="IPR000131">
    <property type="entry name" value="ATP_synth_F1_gsu"/>
</dbReference>
<evidence type="ECO:0000256" key="4">
    <source>
        <dbReference type="ARBA" id="ARBA00022448"/>
    </source>
</evidence>
<comment type="caution">
    <text evidence="11">The sequence shown here is derived from an EMBL/GenBank/DDBJ whole genome shotgun (WGS) entry which is preliminary data.</text>
</comment>
<dbReference type="HAMAP" id="MF_00815">
    <property type="entry name" value="ATP_synth_gamma_bact"/>
    <property type="match status" value="1"/>
</dbReference>
<dbReference type="InterPro" id="IPR035968">
    <property type="entry name" value="ATP_synth_F1_ATPase_gsu"/>
</dbReference>
<evidence type="ECO:0000256" key="6">
    <source>
        <dbReference type="ARBA" id="ARBA00023065"/>
    </source>
</evidence>
<keyword evidence="7 10" id="KW-0472">Membrane</keyword>
<evidence type="ECO:0000256" key="1">
    <source>
        <dbReference type="ARBA" id="ARBA00003456"/>
    </source>
</evidence>
<evidence type="ECO:0000313" key="11">
    <source>
        <dbReference type="EMBL" id="GAA0873750.1"/>
    </source>
</evidence>
<gene>
    <name evidence="10 11" type="primary">atpG</name>
    <name evidence="11" type="ORF">GCM10009118_01580</name>
</gene>
<keyword evidence="5 10" id="KW-0375">Hydrogen ion transport</keyword>
<dbReference type="InterPro" id="IPR023632">
    <property type="entry name" value="ATP_synth_F1_gsu_CS"/>
</dbReference>
<keyword evidence="6 10" id="KW-0406">Ion transport</keyword>
<keyword evidence="9 10" id="KW-0066">ATP synthesis</keyword>
<evidence type="ECO:0000256" key="5">
    <source>
        <dbReference type="ARBA" id="ARBA00022781"/>
    </source>
</evidence>
<evidence type="ECO:0000256" key="7">
    <source>
        <dbReference type="ARBA" id="ARBA00023136"/>
    </source>
</evidence>
<keyword evidence="10" id="KW-1003">Cell membrane</keyword>
<evidence type="ECO:0000256" key="8">
    <source>
        <dbReference type="ARBA" id="ARBA00023196"/>
    </source>
</evidence>
<proteinExistence type="inferred from homology"/>
<dbReference type="Gene3D" id="1.10.287.80">
    <property type="entry name" value="ATP synthase, gamma subunit, helix hairpin domain"/>
    <property type="match status" value="1"/>
</dbReference>
<dbReference type="Gene3D" id="3.40.1380.10">
    <property type="match status" value="1"/>
</dbReference>
<dbReference type="RefSeq" id="WP_343784091.1">
    <property type="nucleotide sequence ID" value="NZ_BAAAFH010000003.1"/>
</dbReference>
<dbReference type="CDD" id="cd12151">
    <property type="entry name" value="F1-ATPase_gamma"/>
    <property type="match status" value="1"/>
</dbReference>
<dbReference type="PANTHER" id="PTHR11693">
    <property type="entry name" value="ATP SYNTHASE GAMMA CHAIN"/>
    <property type="match status" value="1"/>
</dbReference>
<organism evidence="11 12">
    <name type="scientific">Wandonia haliotis</name>
    <dbReference type="NCBI Taxonomy" id="574963"/>
    <lineage>
        <taxon>Bacteria</taxon>
        <taxon>Pseudomonadati</taxon>
        <taxon>Bacteroidota</taxon>
        <taxon>Flavobacteriia</taxon>
        <taxon>Flavobacteriales</taxon>
        <taxon>Crocinitomicaceae</taxon>
        <taxon>Wandonia</taxon>
    </lineage>
</organism>
<dbReference type="EMBL" id="BAAAFH010000003">
    <property type="protein sequence ID" value="GAA0873750.1"/>
    <property type="molecule type" value="Genomic_DNA"/>
</dbReference>
<dbReference type="PANTHER" id="PTHR11693:SF22">
    <property type="entry name" value="ATP SYNTHASE SUBUNIT GAMMA, MITOCHONDRIAL"/>
    <property type="match status" value="1"/>
</dbReference>
<comment type="subcellular location">
    <subcellularLocation>
        <location evidence="10">Cell membrane</location>
        <topology evidence="10">Peripheral membrane protein</topology>
    </subcellularLocation>
    <subcellularLocation>
        <location evidence="2">Membrane</location>
        <topology evidence="2">Peripheral membrane protein</topology>
    </subcellularLocation>
</comment>
<dbReference type="PROSITE" id="PS00153">
    <property type="entry name" value="ATPASE_GAMMA"/>
    <property type="match status" value="1"/>
</dbReference>